<comment type="caution">
    <text evidence="8">The sequence shown here is derived from an EMBL/GenBank/DDBJ whole genome shotgun (WGS) entry which is preliminary data.</text>
</comment>
<keyword evidence="4" id="KW-1133">Transmembrane helix</keyword>
<keyword evidence="5" id="KW-0472">Membrane</keyword>
<dbReference type="AlphaFoldDB" id="A0AAD5QWV9"/>
<reference evidence="8" key="1">
    <citation type="submission" date="2021-06" db="EMBL/GenBank/DDBJ databases">
        <title>Parelaphostrongylus tenuis whole genome reference sequence.</title>
        <authorList>
            <person name="Garwood T.J."/>
            <person name="Larsen P.A."/>
            <person name="Fountain-Jones N.M."/>
            <person name="Garbe J.R."/>
            <person name="Macchietto M.G."/>
            <person name="Kania S.A."/>
            <person name="Gerhold R.W."/>
            <person name="Richards J.E."/>
            <person name="Wolf T.M."/>
        </authorList>
    </citation>
    <scope>NUCLEOTIDE SEQUENCE</scope>
    <source>
        <strain evidence="8">MNPRO001-30</strain>
        <tissue evidence="8">Meninges</tissue>
    </source>
</reference>
<dbReference type="EMBL" id="JAHQIW010005001">
    <property type="protein sequence ID" value="KAJ1364542.1"/>
    <property type="molecule type" value="Genomic_DNA"/>
</dbReference>
<gene>
    <name evidence="8" type="primary">MPV17_1</name>
    <name evidence="8" type="ORF">KIN20_024665</name>
</gene>
<accession>A0AAD5QWV9</accession>
<name>A0AAD5QWV9_PARTN</name>
<comment type="similarity">
    <text evidence="2 7">Belongs to the peroxisomal membrane protein PXMP2/4 family.</text>
</comment>
<dbReference type="GO" id="GO:1901858">
    <property type="term" value="P:regulation of mitochondrial DNA metabolic process"/>
    <property type="evidence" value="ECO:0007669"/>
    <property type="project" value="TreeGrafter"/>
</dbReference>
<evidence type="ECO:0000256" key="4">
    <source>
        <dbReference type="ARBA" id="ARBA00022989"/>
    </source>
</evidence>
<evidence type="ECO:0000256" key="1">
    <source>
        <dbReference type="ARBA" id="ARBA00004141"/>
    </source>
</evidence>
<organism evidence="8 9">
    <name type="scientific">Parelaphostrongylus tenuis</name>
    <name type="common">Meningeal worm</name>
    <dbReference type="NCBI Taxonomy" id="148309"/>
    <lineage>
        <taxon>Eukaryota</taxon>
        <taxon>Metazoa</taxon>
        <taxon>Ecdysozoa</taxon>
        <taxon>Nematoda</taxon>
        <taxon>Chromadorea</taxon>
        <taxon>Rhabditida</taxon>
        <taxon>Rhabditina</taxon>
        <taxon>Rhabditomorpha</taxon>
        <taxon>Strongyloidea</taxon>
        <taxon>Metastrongylidae</taxon>
        <taxon>Parelaphostrongylus</taxon>
    </lineage>
</organism>
<dbReference type="InterPro" id="IPR007248">
    <property type="entry name" value="Mpv17_PMP22"/>
</dbReference>
<dbReference type="GO" id="GO:0016020">
    <property type="term" value="C:membrane"/>
    <property type="evidence" value="ECO:0007669"/>
    <property type="project" value="UniProtKB-SubCell"/>
</dbReference>
<comment type="subcellular location">
    <subcellularLocation>
        <location evidence="1">Membrane</location>
        <topology evidence="1">Multi-pass membrane protein</topology>
    </subcellularLocation>
</comment>
<sequence length="135" mass="14831">MTGGAGPRVGPDAAAPKKQMLIRLFQDSLKKRPHLTNAIASGVISGAGDVLSQVAYEKRNSETYDFTRTVRFVVLASAYIAPALHVWFKLLERVKGVPKIVPLKRLAIDQSRCLGFGRTFTKQFCILLVVEAFLA</sequence>
<proteinExistence type="inferred from homology"/>
<dbReference type="Proteomes" id="UP001196413">
    <property type="component" value="Unassembled WGS sequence"/>
</dbReference>
<dbReference type="GO" id="GO:0005739">
    <property type="term" value="C:mitochondrion"/>
    <property type="evidence" value="ECO:0007669"/>
    <property type="project" value="TreeGrafter"/>
</dbReference>
<dbReference type="PANTHER" id="PTHR11266">
    <property type="entry name" value="PEROXISOMAL MEMBRANE PROTEIN 2, PXMP2 MPV17"/>
    <property type="match status" value="1"/>
</dbReference>
<evidence type="ECO:0000256" key="6">
    <source>
        <dbReference type="ARBA" id="ARBA00049743"/>
    </source>
</evidence>
<dbReference type="PANTHER" id="PTHR11266:SF17">
    <property type="entry name" value="PROTEIN MPV17"/>
    <property type="match status" value="1"/>
</dbReference>
<protein>
    <recommendedName>
        <fullName evidence="6">Mitochondrial inner membrane protein Mpv17</fullName>
    </recommendedName>
</protein>
<evidence type="ECO:0000313" key="8">
    <source>
        <dbReference type="EMBL" id="KAJ1364542.1"/>
    </source>
</evidence>
<evidence type="ECO:0000256" key="2">
    <source>
        <dbReference type="ARBA" id="ARBA00006824"/>
    </source>
</evidence>
<evidence type="ECO:0000256" key="3">
    <source>
        <dbReference type="ARBA" id="ARBA00022692"/>
    </source>
</evidence>
<dbReference type="GO" id="GO:0015267">
    <property type="term" value="F:channel activity"/>
    <property type="evidence" value="ECO:0007669"/>
    <property type="project" value="TreeGrafter"/>
</dbReference>
<keyword evidence="9" id="KW-1185">Reference proteome</keyword>
<evidence type="ECO:0000256" key="5">
    <source>
        <dbReference type="ARBA" id="ARBA00023136"/>
    </source>
</evidence>
<evidence type="ECO:0000256" key="7">
    <source>
        <dbReference type="RuleBase" id="RU363053"/>
    </source>
</evidence>
<keyword evidence="3" id="KW-0812">Transmembrane</keyword>
<evidence type="ECO:0000313" key="9">
    <source>
        <dbReference type="Proteomes" id="UP001196413"/>
    </source>
</evidence>